<name>A0AAN9KXM5_PHACN</name>
<sequence>MGPIEEADPIPTTEQIGVQVPRAEHQEEIEHQPEEMNPNRDGIEGPLIAEPEANHGESAKVSDLLALLQPIRRLQDLHLNLHRFPLKAKHYLRLLGLEQEWNGRKLSLSSPPTGTSSRHEGMPDNRGLVCPFSSGLGNADQRKHSYTACRDACLSWGNPSLHSIIVFASIAPESADQRSEYQPLTARGGLVKRPNAICLLLLFALVHLVYNVLRISQVSGLCLRPGPESFNGGGRNGSRIDSKQRKWSPLRYGGCYKKISPWGLVLTITQASSRQPSITSTLATTKKHLLNKVRPPYQVWGGGGERDEMRSIQSLSLYKIPSSPSSLVGLQKKTVELGAAKASSGNAISRPGTVG</sequence>
<gene>
    <name evidence="2" type="ORF">VNO80_33795</name>
</gene>
<accession>A0AAN9KXM5</accession>
<dbReference type="AlphaFoldDB" id="A0AAN9KXM5"/>
<comment type="caution">
    <text evidence="2">The sequence shown here is derived from an EMBL/GenBank/DDBJ whole genome shotgun (WGS) entry which is preliminary data.</text>
</comment>
<dbReference type="EMBL" id="JAYMYR010000104">
    <property type="protein sequence ID" value="KAK7325755.1"/>
    <property type="molecule type" value="Genomic_DNA"/>
</dbReference>
<reference evidence="2 3" key="1">
    <citation type="submission" date="2024-01" db="EMBL/GenBank/DDBJ databases">
        <title>The genomes of 5 underutilized Papilionoideae crops provide insights into root nodulation and disease resistanc.</title>
        <authorList>
            <person name="Jiang F."/>
        </authorList>
    </citation>
    <scope>NUCLEOTIDE SEQUENCE [LARGE SCALE GENOMIC DNA]</scope>
    <source>
        <strain evidence="2">JINMINGXINNONG_FW02</strain>
        <tissue evidence="2">Leaves</tissue>
    </source>
</reference>
<evidence type="ECO:0000256" key="1">
    <source>
        <dbReference type="SAM" id="MobiDB-lite"/>
    </source>
</evidence>
<evidence type="ECO:0000313" key="3">
    <source>
        <dbReference type="Proteomes" id="UP001374584"/>
    </source>
</evidence>
<organism evidence="2 3">
    <name type="scientific">Phaseolus coccineus</name>
    <name type="common">Scarlet runner bean</name>
    <name type="synonym">Phaseolus multiflorus</name>
    <dbReference type="NCBI Taxonomy" id="3886"/>
    <lineage>
        <taxon>Eukaryota</taxon>
        <taxon>Viridiplantae</taxon>
        <taxon>Streptophyta</taxon>
        <taxon>Embryophyta</taxon>
        <taxon>Tracheophyta</taxon>
        <taxon>Spermatophyta</taxon>
        <taxon>Magnoliopsida</taxon>
        <taxon>eudicotyledons</taxon>
        <taxon>Gunneridae</taxon>
        <taxon>Pentapetalae</taxon>
        <taxon>rosids</taxon>
        <taxon>fabids</taxon>
        <taxon>Fabales</taxon>
        <taxon>Fabaceae</taxon>
        <taxon>Papilionoideae</taxon>
        <taxon>50 kb inversion clade</taxon>
        <taxon>NPAAA clade</taxon>
        <taxon>indigoferoid/millettioid clade</taxon>
        <taxon>Phaseoleae</taxon>
        <taxon>Phaseolus</taxon>
    </lineage>
</organism>
<proteinExistence type="predicted"/>
<evidence type="ECO:0000313" key="2">
    <source>
        <dbReference type="EMBL" id="KAK7325755.1"/>
    </source>
</evidence>
<dbReference type="Proteomes" id="UP001374584">
    <property type="component" value="Unassembled WGS sequence"/>
</dbReference>
<keyword evidence="3" id="KW-1185">Reference proteome</keyword>
<protein>
    <submittedName>
        <fullName evidence="2">Uncharacterized protein</fullName>
    </submittedName>
</protein>
<feature type="region of interest" description="Disordered" evidence="1">
    <location>
        <begin position="1"/>
        <end position="48"/>
    </location>
</feature>
<feature type="compositionally biased region" description="Basic and acidic residues" evidence="1">
    <location>
        <begin position="22"/>
        <end position="43"/>
    </location>
</feature>